<sequence length="124" mass="14480">MKLTDKAIKHADSNGKKRLKLFDGGGLHLLITDKGAKYWRYRYRFNGEDCTLSIGTYPAISLKEARQKHRDAQTLLNQGINPHQQKKALKIENRRQIRQSVTFEHIAQEWYQRRKPIYSNAKAA</sequence>
<dbReference type="InterPro" id="IPR025166">
    <property type="entry name" value="Integrase_DNA_bind_dom"/>
</dbReference>
<proteinExistence type="inferred from homology"/>
<accession>A0A380MMP8</accession>
<reference evidence="4 5" key="1">
    <citation type="submission" date="2018-06" db="EMBL/GenBank/DDBJ databases">
        <authorList>
            <consortium name="Pathogen Informatics"/>
            <person name="Doyle S."/>
        </authorList>
    </citation>
    <scope>NUCLEOTIDE SEQUENCE [LARGE SCALE GENOMIC DNA]</scope>
    <source>
        <strain evidence="4 5">NCTC13337</strain>
    </source>
</reference>
<dbReference type="GO" id="GO:0015074">
    <property type="term" value="P:DNA integration"/>
    <property type="evidence" value="ECO:0007669"/>
    <property type="project" value="UniProtKB-KW"/>
</dbReference>
<dbReference type="EMBL" id="UHIC01000001">
    <property type="protein sequence ID" value="SUO93011.1"/>
    <property type="molecule type" value="Genomic_DNA"/>
</dbReference>
<keyword evidence="2" id="KW-0229">DNA integration</keyword>
<evidence type="ECO:0000313" key="5">
    <source>
        <dbReference type="Proteomes" id="UP000254601"/>
    </source>
</evidence>
<evidence type="ECO:0000313" key="4">
    <source>
        <dbReference type="EMBL" id="SUO93011.1"/>
    </source>
</evidence>
<dbReference type="Proteomes" id="UP000254601">
    <property type="component" value="Unassembled WGS sequence"/>
</dbReference>
<dbReference type="OrthoDB" id="9795573at2"/>
<evidence type="ECO:0000256" key="2">
    <source>
        <dbReference type="ARBA" id="ARBA00022908"/>
    </source>
</evidence>
<dbReference type="PANTHER" id="PTHR30629">
    <property type="entry name" value="PROPHAGE INTEGRASE"/>
    <property type="match status" value="1"/>
</dbReference>
<evidence type="ECO:0000259" key="3">
    <source>
        <dbReference type="Pfam" id="PF13356"/>
    </source>
</evidence>
<dbReference type="InterPro" id="IPR050808">
    <property type="entry name" value="Phage_Integrase"/>
</dbReference>
<organism evidence="4 5">
    <name type="scientific">Suttonella ornithocola</name>
    <dbReference type="NCBI Taxonomy" id="279832"/>
    <lineage>
        <taxon>Bacteria</taxon>
        <taxon>Pseudomonadati</taxon>
        <taxon>Pseudomonadota</taxon>
        <taxon>Gammaproteobacteria</taxon>
        <taxon>Cardiobacteriales</taxon>
        <taxon>Cardiobacteriaceae</taxon>
        <taxon>Suttonella</taxon>
    </lineage>
</organism>
<comment type="similarity">
    <text evidence="1">Belongs to the 'phage' integrase family.</text>
</comment>
<dbReference type="Gene3D" id="3.30.160.390">
    <property type="entry name" value="Integrase, DNA-binding domain"/>
    <property type="match status" value="1"/>
</dbReference>
<evidence type="ECO:0000256" key="1">
    <source>
        <dbReference type="ARBA" id="ARBA00008857"/>
    </source>
</evidence>
<keyword evidence="5" id="KW-1185">Reference proteome</keyword>
<name>A0A380MMP8_9GAMM</name>
<dbReference type="RefSeq" id="WP_084601710.1">
    <property type="nucleotide sequence ID" value="NZ_LWHB01000106.1"/>
</dbReference>
<dbReference type="InterPro" id="IPR038488">
    <property type="entry name" value="Integrase_DNA-bd_sf"/>
</dbReference>
<dbReference type="PANTHER" id="PTHR30629:SF2">
    <property type="entry name" value="PROPHAGE INTEGRASE INTS-RELATED"/>
    <property type="match status" value="1"/>
</dbReference>
<protein>
    <submittedName>
        <fullName evidence="4">Prophage CPS-53 integrase</fullName>
    </submittedName>
</protein>
<dbReference type="AlphaFoldDB" id="A0A380MMP8"/>
<gene>
    <name evidence="4" type="primary">intS_1</name>
    <name evidence="4" type="ORF">NCTC13337_00013</name>
</gene>
<feature type="domain" description="Integrase DNA-binding" evidence="3">
    <location>
        <begin position="3"/>
        <end position="88"/>
    </location>
</feature>
<dbReference type="Pfam" id="PF13356">
    <property type="entry name" value="Arm-DNA-bind_3"/>
    <property type="match status" value="1"/>
</dbReference>